<feature type="region of interest" description="Disordered" evidence="1">
    <location>
        <begin position="25"/>
        <end position="101"/>
    </location>
</feature>
<accession>A0AAN9XVX6</accession>
<proteinExistence type="predicted"/>
<evidence type="ECO:0000313" key="3">
    <source>
        <dbReference type="Proteomes" id="UP001386955"/>
    </source>
</evidence>
<name>A0AAN9XVX6_PSOTE</name>
<gene>
    <name evidence="2" type="ORF">VNO78_03222</name>
</gene>
<evidence type="ECO:0000313" key="2">
    <source>
        <dbReference type="EMBL" id="KAK7411783.1"/>
    </source>
</evidence>
<comment type="caution">
    <text evidence="2">The sequence shown here is derived from an EMBL/GenBank/DDBJ whole genome shotgun (WGS) entry which is preliminary data.</text>
</comment>
<dbReference type="Proteomes" id="UP001386955">
    <property type="component" value="Unassembled WGS sequence"/>
</dbReference>
<organism evidence="2 3">
    <name type="scientific">Psophocarpus tetragonolobus</name>
    <name type="common">Winged bean</name>
    <name type="synonym">Dolichos tetragonolobus</name>
    <dbReference type="NCBI Taxonomy" id="3891"/>
    <lineage>
        <taxon>Eukaryota</taxon>
        <taxon>Viridiplantae</taxon>
        <taxon>Streptophyta</taxon>
        <taxon>Embryophyta</taxon>
        <taxon>Tracheophyta</taxon>
        <taxon>Spermatophyta</taxon>
        <taxon>Magnoliopsida</taxon>
        <taxon>eudicotyledons</taxon>
        <taxon>Gunneridae</taxon>
        <taxon>Pentapetalae</taxon>
        <taxon>rosids</taxon>
        <taxon>fabids</taxon>
        <taxon>Fabales</taxon>
        <taxon>Fabaceae</taxon>
        <taxon>Papilionoideae</taxon>
        <taxon>50 kb inversion clade</taxon>
        <taxon>NPAAA clade</taxon>
        <taxon>indigoferoid/millettioid clade</taxon>
        <taxon>Phaseoleae</taxon>
        <taxon>Psophocarpus</taxon>
    </lineage>
</organism>
<sequence>MDMVTDGRSLRKERGFLYVDCGVTNPVQPNWRERQGDGGIPKSTSSVTEPNQMDVTSNVTKNKNAALNENKGKESVSEEFNTEGENRFHHDQTVHGEINYV</sequence>
<protein>
    <submittedName>
        <fullName evidence="2">Uncharacterized protein</fullName>
    </submittedName>
</protein>
<reference evidence="2 3" key="1">
    <citation type="submission" date="2024-01" db="EMBL/GenBank/DDBJ databases">
        <title>The genomes of 5 underutilized Papilionoideae crops provide insights into root nodulation and disease resistanc.</title>
        <authorList>
            <person name="Jiang F."/>
        </authorList>
    </citation>
    <scope>NUCLEOTIDE SEQUENCE [LARGE SCALE GENOMIC DNA]</scope>
    <source>
        <strain evidence="2">DUOXIRENSHENG_FW03</strain>
        <tissue evidence="2">Leaves</tissue>
    </source>
</reference>
<feature type="compositionally biased region" description="Polar residues" evidence="1">
    <location>
        <begin position="42"/>
        <end position="67"/>
    </location>
</feature>
<keyword evidence="3" id="KW-1185">Reference proteome</keyword>
<feature type="compositionally biased region" description="Basic and acidic residues" evidence="1">
    <location>
        <begin position="84"/>
        <end position="94"/>
    </location>
</feature>
<dbReference type="EMBL" id="JAYMYS010000001">
    <property type="protein sequence ID" value="KAK7411783.1"/>
    <property type="molecule type" value="Genomic_DNA"/>
</dbReference>
<dbReference type="AlphaFoldDB" id="A0AAN9XVX6"/>
<evidence type="ECO:0000256" key="1">
    <source>
        <dbReference type="SAM" id="MobiDB-lite"/>
    </source>
</evidence>